<organism evidence="2 3">
    <name type="scientific">Allocatelliglobosispora scoriae</name>
    <dbReference type="NCBI Taxonomy" id="643052"/>
    <lineage>
        <taxon>Bacteria</taxon>
        <taxon>Bacillati</taxon>
        <taxon>Actinomycetota</taxon>
        <taxon>Actinomycetes</taxon>
        <taxon>Micromonosporales</taxon>
        <taxon>Micromonosporaceae</taxon>
        <taxon>Allocatelliglobosispora</taxon>
    </lineage>
</organism>
<evidence type="ECO:0000313" key="2">
    <source>
        <dbReference type="EMBL" id="MBB5867132.1"/>
    </source>
</evidence>
<dbReference type="PROSITE" id="PS51318">
    <property type="entry name" value="TAT"/>
    <property type="match status" value="1"/>
</dbReference>
<reference evidence="2 3" key="1">
    <citation type="submission" date="2020-08" db="EMBL/GenBank/DDBJ databases">
        <title>Sequencing the genomes of 1000 actinobacteria strains.</title>
        <authorList>
            <person name="Klenk H.-P."/>
        </authorList>
    </citation>
    <scope>NUCLEOTIDE SEQUENCE [LARGE SCALE GENOMIC DNA]</scope>
    <source>
        <strain evidence="2 3">DSM 45362</strain>
    </source>
</reference>
<gene>
    <name evidence="2" type="ORF">F4553_000511</name>
</gene>
<dbReference type="InterPro" id="IPR006311">
    <property type="entry name" value="TAT_signal"/>
</dbReference>
<evidence type="ECO:0000256" key="1">
    <source>
        <dbReference type="SAM" id="SignalP"/>
    </source>
</evidence>
<name>A0A841BK34_9ACTN</name>
<accession>A0A841BK34</accession>
<sequence length="201" mass="21088">MSMKLKHLTRRIGLLGAVAGVAVAASLATAVPAFAASSLRVATVECDEETDEIGDDSPYFLVFAASPTNPNATAFGKWGPGGWDNEVATGDIYHPNATIVSGVSSGWLIISLMLEEDDGNDLTASEITSIGNNMYNQYQISFYKAQATKISELRSTIVGTTGMYLGNDDMVASSGNTVAAGGTPVHYVGDGGNYWVTYSLV</sequence>
<evidence type="ECO:0000313" key="3">
    <source>
        <dbReference type="Proteomes" id="UP000587527"/>
    </source>
</evidence>
<dbReference type="AlphaFoldDB" id="A0A841BK34"/>
<dbReference type="EMBL" id="JACHMN010000001">
    <property type="protein sequence ID" value="MBB5867132.1"/>
    <property type="molecule type" value="Genomic_DNA"/>
</dbReference>
<keyword evidence="3" id="KW-1185">Reference proteome</keyword>
<proteinExistence type="predicted"/>
<dbReference type="RefSeq" id="WP_184831521.1">
    <property type="nucleotide sequence ID" value="NZ_JACHMN010000001.1"/>
</dbReference>
<comment type="caution">
    <text evidence="2">The sequence shown here is derived from an EMBL/GenBank/DDBJ whole genome shotgun (WGS) entry which is preliminary data.</text>
</comment>
<keyword evidence="1" id="KW-0732">Signal</keyword>
<feature type="chain" id="PRO_5032971344" evidence="1">
    <location>
        <begin position="36"/>
        <end position="201"/>
    </location>
</feature>
<feature type="signal peptide" evidence="1">
    <location>
        <begin position="1"/>
        <end position="35"/>
    </location>
</feature>
<dbReference type="Proteomes" id="UP000587527">
    <property type="component" value="Unassembled WGS sequence"/>
</dbReference>
<protein>
    <submittedName>
        <fullName evidence="2">Uncharacterized protein</fullName>
    </submittedName>
</protein>